<keyword evidence="2" id="KW-1185">Reference proteome</keyword>
<sequence length="153" mass="17546">MEAFSSKTERKRNCATVKPLTSDRILPIDNTTRPAISQTGDALSAPTLLLEQSPLWTLEKTTFYSCFFYPGNHGDGKSFAGANPSSETVANSRSHSFSDRLQSETMYNLSLPRRTRHLEILFQKIKKKVEKTTECWQRQKKEHEQERLLRHSA</sequence>
<accession>A0AAV4RU25</accession>
<evidence type="ECO:0000313" key="2">
    <source>
        <dbReference type="Proteomes" id="UP001054837"/>
    </source>
</evidence>
<protein>
    <submittedName>
        <fullName evidence="1">Uncharacterized protein</fullName>
    </submittedName>
</protein>
<dbReference type="AlphaFoldDB" id="A0AAV4RU25"/>
<name>A0AAV4RU25_9ARAC</name>
<dbReference type="EMBL" id="BPLQ01006665">
    <property type="protein sequence ID" value="GIY24336.1"/>
    <property type="molecule type" value="Genomic_DNA"/>
</dbReference>
<gene>
    <name evidence="1" type="ORF">CDAR_242321</name>
</gene>
<proteinExistence type="predicted"/>
<comment type="caution">
    <text evidence="1">The sequence shown here is derived from an EMBL/GenBank/DDBJ whole genome shotgun (WGS) entry which is preliminary data.</text>
</comment>
<evidence type="ECO:0000313" key="1">
    <source>
        <dbReference type="EMBL" id="GIY24336.1"/>
    </source>
</evidence>
<organism evidence="1 2">
    <name type="scientific">Caerostris darwini</name>
    <dbReference type="NCBI Taxonomy" id="1538125"/>
    <lineage>
        <taxon>Eukaryota</taxon>
        <taxon>Metazoa</taxon>
        <taxon>Ecdysozoa</taxon>
        <taxon>Arthropoda</taxon>
        <taxon>Chelicerata</taxon>
        <taxon>Arachnida</taxon>
        <taxon>Araneae</taxon>
        <taxon>Araneomorphae</taxon>
        <taxon>Entelegynae</taxon>
        <taxon>Araneoidea</taxon>
        <taxon>Araneidae</taxon>
        <taxon>Caerostris</taxon>
    </lineage>
</organism>
<reference evidence="1 2" key="1">
    <citation type="submission" date="2021-06" db="EMBL/GenBank/DDBJ databases">
        <title>Caerostris darwini draft genome.</title>
        <authorList>
            <person name="Kono N."/>
            <person name="Arakawa K."/>
        </authorList>
    </citation>
    <scope>NUCLEOTIDE SEQUENCE [LARGE SCALE GENOMIC DNA]</scope>
</reference>
<dbReference type="Proteomes" id="UP001054837">
    <property type="component" value="Unassembled WGS sequence"/>
</dbReference>